<protein>
    <recommendedName>
        <fullName evidence="3">Glyoxalase</fullName>
    </recommendedName>
</protein>
<gene>
    <name evidence="1" type="ORF">M0H32_09820</name>
</gene>
<accession>A0ABT0GSQ1</accession>
<dbReference type="Proteomes" id="UP001431221">
    <property type="component" value="Unassembled WGS sequence"/>
</dbReference>
<name>A0ABT0GSQ1_9HYPH</name>
<comment type="caution">
    <text evidence="1">The sequence shown here is derived from an EMBL/GenBank/DDBJ whole genome shotgun (WGS) entry which is preliminary data.</text>
</comment>
<dbReference type="EMBL" id="JALNMJ010000005">
    <property type="protein sequence ID" value="MCK7612458.1"/>
    <property type="molecule type" value="Genomic_DNA"/>
</dbReference>
<reference evidence="1" key="1">
    <citation type="submission" date="2022-04" db="EMBL/GenBank/DDBJ databases">
        <title>Roseibium sp. CAU 1639 isolated from mud.</title>
        <authorList>
            <person name="Kim W."/>
        </authorList>
    </citation>
    <scope>NUCLEOTIDE SEQUENCE</scope>
    <source>
        <strain evidence="1">CAU 1639</strain>
    </source>
</reference>
<evidence type="ECO:0000313" key="1">
    <source>
        <dbReference type="EMBL" id="MCK7612458.1"/>
    </source>
</evidence>
<keyword evidence="2" id="KW-1185">Reference proteome</keyword>
<evidence type="ECO:0008006" key="3">
    <source>
        <dbReference type="Google" id="ProtNLM"/>
    </source>
</evidence>
<organism evidence="1 2">
    <name type="scientific">Roseibium sediminicola</name>
    <dbReference type="NCBI Taxonomy" id="2933272"/>
    <lineage>
        <taxon>Bacteria</taxon>
        <taxon>Pseudomonadati</taxon>
        <taxon>Pseudomonadota</taxon>
        <taxon>Alphaproteobacteria</taxon>
        <taxon>Hyphomicrobiales</taxon>
        <taxon>Stappiaceae</taxon>
        <taxon>Roseibium</taxon>
    </lineage>
</organism>
<proteinExistence type="predicted"/>
<dbReference type="RefSeq" id="WP_248153410.1">
    <property type="nucleotide sequence ID" value="NZ_JALNMJ010000005.1"/>
</dbReference>
<evidence type="ECO:0000313" key="2">
    <source>
        <dbReference type="Proteomes" id="UP001431221"/>
    </source>
</evidence>
<sequence length="70" mass="7799">MKWLTSKKVAHGKPVCAGKSFAAQPNLGNLVIRMDTALVFIKEKPRSKAFGKVAVFQDPFGNKWALIQHF</sequence>